<evidence type="ECO:0000313" key="2">
    <source>
        <dbReference type="Proteomes" id="UP001164929"/>
    </source>
</evidence>
<dbReference type="Proteomes" id="UP001164929">
    <property type="component" value="Chromosome 1"/>
</dbReference>
<name>A0AAD6WE55_9ROSI</name>
<organism evidence="1 2">
    <name type="scientific">Populus alba x Populus x berolinensis</name>
    <dbReference type="NCBI Taxonomy" id="444605"/>
    <lineage>
        <taxon>Eukaryota</taxon>
        <taxon>Viridiplantae</taxon>
        <taxon>Streptophyta</taxon>
        <taxon>Embryophyta</taxon>
        <taxon>Tracheophyta</taxon>
        <taxon>Spermatophyta</taxon>
        <taxon>Magnoliopsida</taxon>
        <taxon>eudicotyledons</taxon>
        <taxon>Gunneridae</taxon>
        <taxon>Pentapetalae</taxon>
        <taxon>rosids</taxon>
        <taxon>fabids</taxon>
        <taxon>Malpighiales</taxon>
        <taxon>Salicaceae</taxon>
        <taxon>Saliceae</taxon>
        <taxon>Populus</taxon>
    </lineage>
</organism>
<sequence>METRRCTLNQSHEHVLHINASPDLGYRPLNLTEDGLAVADER</sequence>
<dbReference type="EMBL" id="JAQIZT010000001">
    <property type="protein sequence ID" value="KAJ7009410.1"/>
    <property type="molecule type" value="Genomic_DNA"/>
</dbReference>
<keyword evidence="2" id="KW-1185">Reference proteome</keyword>
<evidence type="ECO:0000313" key="1">
    <source>
        <dbReference type="EMBL" id="KAJ7009410.1"/>
    </source>
</evidence>
<comment type="caution">
    <text evidence="1">The sequence shown here is derived from an EMBL/GenBank/DDBJ whole genome shotgun (WGS) entry which is preliminary data.</text>
</comment>
<gene>
    <name evidence="1" type="ORF">NC653_000173</name>
</gene>
<reference evidence="1 2" key="1">
    <citation type="journal article" date="2023" name="Mol. Ecol. Resour.">
        <title>Chromosome-level genome assembly of a triploid poplar Populus alba 'Berolinensis'.</title>
        <authorList>
            <person name="Chen S."/>
            <person name="Yu Y."/>
            <person name="Wang X."/>
            <person name="Wang S."/>
            <person name="Zhang T."/>
            <person name="Zhou Y."/>
            <person name="He R."/>
            <person name="Meng N."/>
            <person name="Wang Y."/>
            <person name="Liu W."/>
            <person name="Liu Z."/>
            <person name="Liu J."/>
            <person name="Guo Q."/>
            <person name="Huang H."/>
            <person name="Sederoff R.R."/>
            <person name="Wang G."/>
            <person name="Qu G."/>
            <person name="Chen S."/>
        </authorList>
    </citation>
    <scope>NUCLEOTIDE SEQUENCE [LARGE SCALE GENOMIC DNA]</scope>
    <source>
        <strain evidence="1">SC-2020</strain>
    </source>
</reference>
<proteinExistence type="predicted"/>
<dbReference type="AlphaFoldDB" id="A0AAD6WE55"/>
<accession>A0AAD6WE55</accession>
<protein>
    <submittedName>
        <fullName evidence="1">Uncharacterized protein</fullName>
    </submittedName>
</protein>